<comment type="caution">
    <text evidence="1">The sequence shown here is derived from an EMBL/GenBank/DDBJ whole genome shotgun (WGS) entry which is preliminary data.</text>
</comment>
<gene>
    <name evidence="1" type="ORF">CYCCA115_LOCUS4335</name>
</gene>
<protein>
    <submittedName>
        <fullName evidence="1">Uncharacterized protein</fullName>
    </submittedName>
</protein>
<dbReference type="PANTHER" id="PTHR47328:SF1">
    <property type="entry name" value="RUTC FAMILY PROTEIN YOAB"/>
    <property type="match status" value="1"/>
</dbReference>
<proteinExistence type="predicted"/>
<dbReference type="PANTHER" id="PTHR47328">
    <property type="match status" value="1"/>
</dbReference>
<dbReference type="Pfam" id="PF01042">
    <property type="entry name" value="Ribonuc_L-PSP"/>
    <property type="match status" value="1"/>
</dbReference>
<keyword evidence="2" id="KW-1185">Reference proteome</keyword>
<dbReference type="Proteomes" id="UP001295423">
    <property type="component" value="Unassembled WGS sequence"/>
</dbReference>
<sequence>MISNNKETATALSLGIVVGSVVSSAIFAATIKRKPPSTAAVIVRVPGFKEWRMSKWIQHDGILRTQGLVGDVSKVPGSSTAQQTSEALAKLDAILQEAKVPRKNLLAVRIYVAEYTPANLKEMNDVYDQWVDPEGLPTRICVQAGMGNFAVEIQAEAYY</sequence>
<dbReference type="SUPFAM" id="SSF55298">
    <property type="entry name" value="YjgF-like"/>
    <property type="match status" value="1"/>
</dbReference>
<dbReference type="EMBL" id="CAKOGP040000435">
    <property type="protein sequence ID" value="CAJ1934998.1"/>
    <property type="molecule type" value="Genomic_DNA"/>
</dbReference>
<dbReference type="InterPro" id="IPR035959">
    <property type="entry name" value="RutC-like_sf"/>
</dbReference>
<evidence type="ECO:0000313" key="1">
    <source>
        <dbReference type="EMBL" id="CAJ1934998.1"/>
    </source>
</evidence>
<dbReference type="Gene3D" id="3.30.1330.40">
    <property type="entry name" value="RutC-like"/>
    <property type="match status" value="1"/>
</dbReference>
<name>A0AAD2FJ13_9STRA</name>
<dbReference type="AlphaFoldDB" id="A0AAD2FJ13"/>
<reference evidence="1" key="1">
    <citation type="submission" date="2023-08" db="EMBL/GenBank/DDBJ databases">
        <authorList>
            <person name="Audoor S."/>
            <person name="Bilcke G."/>
        </authorList>
    </citation>
    <scope>NUCLEOTIDE SEQUENCE</scope>
</reference>
<dbReference type="InterPro" id="IPR006175">
    <property type="entry name" value="YjgF/YER057c/UK114"/>
</dbReference>
<organism evidence="1 2">
    <name type="scientific">Cylindrotheca closterium</name>
    <dbReference type="NCBI Taxonomy" id="2856"/>
    <lineage>
        <taxon>Eukaryota</taxon>
        <taxon>Sar</taxon>
        <taxon>Stramenopiles</taxon>
        <taxon>Ochrophyta</taxon>
        <taxon>Bacillariophyta</taxon>
        <taxon>Bacillariophyceae</taxon>
        <taxon>Bacillariophycidae</taxon>
        <taxon>Bacillariales</taxon>
        <taxon>Bacillariaceae</taxon>
        <taxon>Cylindrotheca</taxon>
    </lineage>
</organism>
<accession>A0AAD2FJ13</accession>
<evidence type="ECO:0000313" key="2">
    <source>
        <dbReference type="Proteomes" id="UP001295423"/>
    </source>
</evidence>
<dbReference type="InterPro" id="IPR035709">
    <property type="entry name" value="YoaB-like"/>
</dbReference>